<keyword evidence="16" id="KW-1185">Reference proteome</keyword>
<dbReference type="SUPFAM" id="SSF47384">
    <property type="entry name" value="Homodimeric domain of signal transducing histidine kinase"/>
    <property type="match status" value="1"/>
</dbReference>
<dbReference type="Proteomes" id="UP000076023">
    <property type="component" value="Unassembled WGS sequence"/>
</dbReference>
<dbReference type="CDD" id="cd00082">
    <property type="entry name" value="HisKA"/>
    <property type="match status" value="1"/>
</dbReference>
<dbReference type="Gene3D" id="3.30.450.40">
    <property type="match status" value="1"/>
</dbReference>
<sequence>MNDERRPDPDALLAGIARAESTRGRLKVFLGMCPGVGKTYAMLLAVQQRQEEGVRVMIGYVETHGRIETIALTTGLPHIPRRTIAHRGVQIEEFDLDALLAARPQLAVIDELAHTNAPGSRHPKRWQDVEEILAAGIDVYTTLNVQHVESYRDVVAQITGAPAREAVPDSLLDQATELELIDISPAELRKRLNEGKVYLGERAITASDNFFREGNLKALREIALRISAERADRDVRDYLRTQSISGPWKSHERYLVAVGPSPFSGHLIRWTRRICSLTHGTWMAAFIDSGRTLSDEERTRLERNLALARSLGAEVVTYGGEDVTETLLRVAREHNVTQIVVGKPLNHPLLDLLHGGSLVDKLIRRSGDIDIYVVRAEKSAGGWRFDLSDFRRPKFARELGIGALIVLATTVLGLIIRDSVGYITVGLIYLLSVIIGSTVLSRVPTIAMAALTALAWNYLFIKPYYTFYIRAPHDVILFATYFIVALVMGHLNARLRQRENAERRREQQAVALYEFSRDIAAAESSIAAAQHLAAHCSSLLNTSATVTLENDGTLAEAAGPKLEANEVAVSDWCLRHGEAAGKFTNTLPQATHFHLPLKNGDRVSGVLSLPLTRPLTLAERQLVETFSTQFALVCERDQLLRQAQSAAVEARSRELQKTLLDSVSHEFRTPLAAISTAADGLSNDIGDRHALVGEIQIASNRLNRIVSNLLDITRIETGGVQPRLEWCDLSEIVDESILRGSDDVRGCEITVGIAPGAALARVDAALMEEILTNLIRNAAQHGNGAPITLTADREGDGLRLTVSDSGPGLGDNPEAVFEKFRRGSSTASKGLGLGLSIVRGFAAALGGTVTAENRAEGGARFILRLPVETRSAENLITP</sequence>
<dbReference type="InterPro" id="IPR038318">
    <property type="entry name" value="KdpD_sf"/>
</dbReference>
<evidence type="ECO:0000256" key="5">
    <source>
        <dbReference type="ARBA" id="ARBA00022679"/>
    </source>
</evidence>
<evidence type="ECO:0000256" key="13">
    <source>
        <dbReference type="SAM" id="Phobius"/>
    </source>
</evidence>
<keyword evidence="6 13" id="KW-0812">Transmembrane</keyword>
<dbReference type="InterPro" id="IPR003661">
    <property type="entry name" value="HisK_dim/P_dom"/>
</dbReference>
<evidence type="ECO:0000256" key="8">
    <source>
        <dbReference type="ARBA" id="ARBA00022777"/>
    </source>
</evidence>
<dbReference type="InParanoid" id="A0A146GC04"/>
<dbReference type="PANTHER" id="PTHR45569">
    <property type="entry name" value="SENSOR PROTEIN KDPD"/>
    <property type="match status" value="1"/>
</dbReference>
<feature type="transmembrane region" description="Helical" evidence="13">
    <location>
        <begin position="399"/>
        <end position="416"/>
    </location>
</feature>
<keyword evidence="4" id="KW-0597">Phosphoprotein</keyword>
<comment type="subcellular location">
    <subcellularLocation>
        <location evidence="2">Membrane</location>
        <topology evidence="2">Multi-pass membrane protein</topology>
    </subcellularLocation>
</comment>
<dbReference type="Gene3D" id="1.10.287.130">
    <property type="match status" value="1"/>
</dbReference>
<evidence type="ECO:0000313" key="16">
    <source>
        <dbReference type="Proteomes" id="UP000076023"/>
    </source>
</evidence>
<organism evidence="15 16">
    <name type="scientific">Terrimicrobium sacchariphilum</name>
    <dbReference type="NCBI Taxonomy" id="690879"/>
    <lineage>
        <taxon>Bacteria</taxon>
        <taxon>Pseudomonadati</taxon>
        <taxon>Verrucomicrobiota</taxon>
        <taxon>Terrimicrobiia</taxon>
        <taxon>Terrimicrobiales</taxon>
        <taxon>Terrimicrobiaceae</taxon>
        <taxon>Terrimicrobium</taxon>
    </lineage>
</organism>
<evidence type="ECO:0000256" key="2">
    <source>
        <dbReference type="ARBA" id="ARBA00004141"/>
    </source>
</evidence>
<proteinExistence type="predicted"/>
<evidence type="ECO:0000256" key="11">
    <source>
        <dbReference type="ARBA" id="ARBA00023012"/>
    </source>
</evidence>
<evidence type="ECO:0000256" key="12">
    <source>
        <dbReference type="ARBA" id="ARBA00023136"/>
    </source>
</evidence>
<dbReference type="Gene3D" id="1.20.120.620">
    <property type="entry name" value="Backbone structure of the membrane domain of e. Coli histidine kinase receptor kdpd"/>
    <property type="match status" value="1"/>
</dbReference>
<keyword evidence="9" id="KW-0067">ATP-binding</keyword>
<evidence type="ECO:0000256" key="7">
    <source>
        <dbReference type="ARBA" id="ARBA00022741"/>
    </source>
</evidence>
<dbReference type="FunCoup" id="A0A146GC04">
    <property type="interactions" value="177"/>
</dbReference>
<keyword evidence="11" id="KW-0902">Two-component regulatory system</keyword>
<dbReference type="SMART" id="SM00387">
    <property type="entry name" value="HATPase_c"/>
    <property type="match status" value="1"/>
</dbReference>
<keyword evidence="8" id="KW-0418">Kinase</keyword>
<dbReference type="GO" id="GO:0005886">
    <property type="term" value="C:plasma membrane"/>
    <property type="evidence" value="ECO:0007669"/>
    <property type="project" value="TreeGrafter"/>
</dbReference>
<comment type="catalytic activity">
    <reaction evidence="1">
        <text>ATP + protein L-histidine = ADP + protein N-phospho-L-histidine.</text>
        <dbReference type="EC" id="2.7.13.3"/>
    </reaction>
</comment>
<evidence type="ECO:0000256" key="6">
    <source>
        <dbReference type="ARBA" id="ARBA00022692"/>
    </source>
</evidence>
<gene>
    <name evidence="15" type="ORF">TSACC_3176</name>
</gene>
<dbReference type="Pfam" id="PF02702">
    <property type="entry name" value="KdpD"/>
    <property type="match status" value="1"/>
</dbReference>
<evidence type="ECO:0000259" key="14">
    <source>
        <dbReference type="PROSITE" id="PS50109"/>
    </source>
</evidence>
<protein>
    <recommendedName>
        <fullName evidence="3">histidine kinase</fullName>
        <ecNumber evidence="3">2.7.13.3</ecNumber>
    </recommendedName>
</protein>
<feature type="domain" description="Histidine kinase" evidence="14">
    <location>
        <begin position="662"/>
        <end position="869"/>
    </location>
</feature>
<dbReference type="SMART" id="SM00388">
    <property type="entry name" value="HisKA"/>
    <property type="match status" value="1"/>
</dbReference>
<dbReference type="PROSITE" id="PS50109">
    <property type="entry name" value="HIS_KIN"/>
    <property type="match status" value="1"/>
</dbReference>
<dbReference type="EMBL" id="BDCO01000003">
    <property type="protein sequence ID" value="GAT35115.1"/>
    <property type="molecule type" value="Genomic_DNA"/>
</dbReference>
<keyword evidence="10 13" id="KW-1133">Transmembrane helix</keyword>
<dbReference type="InterPro" id="IPR003852">
    <property type="entry name" value="Sig_transdc_His_kinase_KdpD_N"/>
</dbReference>
<evidence type="ECO:0000256" key="3">
    <source>
        <dbReference type="ARBA" id="ARBA00012438"/>
    </source>
</evidence>
<dbReference type="Pfam" id="PF02518">
    <property type="entry name" value="HATPase_c"/>
    <property type="match status" value="1"/>
</dbReference>
<dbReference type="InterPro" id="IPR025201">
    <property type="entry name" value="KdpD_TM"/>
</dbReference>
<dbReference type="InterPro" id="IPR004358">
    <property type="entry name" value="Sig_transdc_His_kin-like_C"/>
</dbReference>
<dbReference type="Gene3D" id="3.40.50.620">
    <property type="entry name" value="HUPs"/>
    <property type="match status" value="1"/>
</dbReference>
<dbReference type="InterPro" id="IPR027417">
    <property type="entry name" value="P-loop_NTPase"/>
</dbReference>
<dbReference type="GO" id="GO:0005737">
    <property type="term" value="C:cytoplasm"/>
    <property type="evidence" value="ECO:0007669"/>
    <property type="project" value="UniProtKB-ARBA"/>
</dbReference>
<name>A0A146GC04_TERSA</name>
<dbReference type="SUPFAM" id="SSF55874">
    <property type="entry name" value="ATPase domain of HSP90 chaperone/DNA topoisomerase II/histidine kinase"/>
    <property type="match status" value="1"/>
</dbReference>
<keyword evidence="7" id="KW-0547">Nucleotide-binding</keyword>
<dbReference type="GO" id="GO:0005524">
    <property type="term" value="F:ATP binding"/>
    <property type="evidence" value="ECO:0007669"/>
    <property type="project" value="UniProtKB-KW"/>
</dbReference>
<dbReference type="InterPro" id="IPR003594">
    <property type="entry name" value="HATPase_dom"/>
</dbReference>
<dbReference type="InterPro" id="IPR005467">
    <property type="entry name" value="His_kinase_dom"/>
</dbReference>
<dbReference type="RefSeq" id="WP_075080963.1">
    <property type="nucleotide sequence ID" value="NZ_BDCO01000003.1"/>
</dbReference>
<dbReference type="Gene3D" id="3.40.50.300">
    <property type="entry name" value="P-loop containing nucleotide triphosphate hydrolases"/>
    <property type="match status" value="1"/>
</dbReference>
<dbReference type="PRINTS" id="PR00344">
    <property type="entry name" value="BCTRLSENSOR"/>
</dbReference>
<accession>A0A146GC04</accession>
<dbReference type="SUPFAM" id="SSF52402">
    <property type="entry name" value="Adenine nucleotide alpha hydrolases-like"/>
    <property type="match status" value="1"/>
</dbReference>
<dbReference type="EC" id="2.7.13.3" evidence="3"/>
<comment type="caution">
    <text evidence="15">The sequence shown here is derived from an EMBL/GenBank/DDBJ whole genome shotgun (WGS) entry which is preliminary data.</text>
</comment>
<dbReference type="InterPro" id="IPR052023">
    <property type="entry name" value="Histidine_kinase_KdpD"/>
</dbReference>
<dbReference type="FunFam" id="3.40.50.300:FF:000483">
    <property type="entry name" value="Sensor histidine kinase KdpD"/>
    <property type="match status" value="1"/>
</dbReference>
<dbReference type="InterPro" id="IPR029016">
    <property type="entry name" value="GAF-like_dom_sf"/>
</dbReference>
<dbReference type="InterPro" id="IPR036097">
    <property type="entry name" value="HisK_dim/P_sf"/>
</dbReference>
<evidence type="ECO:0000313" key="15">
    <source>
        <dbReference type="EMBL" id="GAT35115.1"/>
    </source>
</evidence>
<evidence type="ECO:0000256" key="4">
    <source>
        <dbReference type="ARBA" id="ARBA00022553"/>
    </source>
</evidence>
<dbReference type="PANTHER" id="PTHR45569:SF1">
    <property type="entry name" value="SENSOR PROTEIN KDPD"/>
    <property type="match status" value="1"/>
</dbReference>
<feature type="transmembrane region" description="Helical" evidence="13">
    <location>
        <begin position="447"/>
        <end position="469"/>
    </location>
</feature>
<evidence type="ECO:0000256" key="9">
    <source>
        <dbReference type="ARBA" id="ARBA00022840"/>
    </source>
</evidence>
<reference evidence="16" key="1">
    <citation type="journal article" date="2017" name="Genome Announc.">
        <title>Draft Genome Sequence of Terrimicrobium sacchariphilum NM-5T, a Facultative Anaerobic Soil Bacterium of the Class Spartobacteria.</title>
        <authorList>
            <person name="Qiu Y.L."/>
            <person name="Tourlousse D.M."/>
            <person name="Matsuura N."/>
            <person name="Ohashi A."/>
            <person name="Sekiguchi Y."/>
        </authorList>
    </citation>
    <scope>NUCLEOTIDE SEQUENCE [LARGE SCALE GENOMIC DNA]</scope>
    <source>
        <strain evidence="16">NM-5</strain>
    </source>
</reference>
<dbReference type="AlphaFoldDB" id="A0A146GC04"/>
<keyword evidence="5" id="KW-0808">Transferase</keyword>
<dbReference type="OrthoDB" id="9806130at2"/>
<evidence type="ECO:0000256" key="1">
    <source>
        <dbReference type="ARBA" id="ARBA00000085"/>
    </source>
</evidence>
<dbReference type="InterPro" id="IPR014729">
    <property type="entry name" value="Rossmann-like_a/b/a_fold"/>
</dbReference>
<evidence type="ECO:0000256" key="10">
    <source>
        <dbReference type="ARBA" id="ARBA00022989"/>
    </source>
</evidence>
<dbReference type="GO" id="GO:0000155">
    <property type="term" value="F:phosphorelay sensor kinase activity"/>
    <property type="evidence" value="ECO:0007669"/>
    <property type="project" value="InterPro"/>
</dbReference>
<keyword evidence="12 13" id="KW-0472">Membrane</keyword>
<dbReference type="InterPro" id="IPR036890">
    <property type="entry name" value="HATPase_C_sf"/>
</dbReference>
<dbReference type="Pfam" id="PF13493">
    <property type="entry name" value="DUF4118"/>
    <property type="match status" value="1"/>
</dbReference>
<dbReference type="Pfam" id="PF00512">
    <property type="entry name" value="HisKA"/>
    <property type="match status" value="1"/>
</dbReference>
<feature type="transmembrane region" description="Helical" evidence="13">
    <location>
        <begin position="422"/>
        <end position="440"/>
    </location>
</feature>
<dbReference type="CDD" id="cd01987">
    <property type="entry name" value="USP_KdpD-like"/>
    <property type="match status" value="1"/>
</dbReference>
<dbReference type="Gene3D" id="3.30.565.10">
    <property type="entry name" value="Histidine kinase-like ATPase, C-terminal domain"/>
    <property type="match status" value="1"/>
</dbReference>
<feature type="transmembrane region" description="Helical" evidence="13">
    <location>
        <begin position="475"/>
        <end position="495"/>
    </location>
</feature>
<dbReference type="STRING" id="690879.TSACC_3176"/>